<keyword evidence="9" id="KW-1185">Reference proteome</keyword>
<evidence type="ECO:0000313" key="9">
    <source>
        <dbReference type="Proteomes" id="UP000027135"/>
    </source>
</evidence>
<protein>
    <submittedName>
        <fullName evidence="8">Uncharacterized protein</fullName>
    </submittedName>
</protein>
<comment type="similarity">
    <text evidence="2">Belongs to the UPF0669 family.</text>
</comment>
<evidence type="ECO:0000313" key="8">
    <source>
        <dbReference type="EMBL" id="KDR15513.1"/>
    </source>
</evidence>
<dbReference type="eggNOG" id="ENOG502RXJP">
    <property type="taxonomic scope" value="Eukaryota"/>
</dbReference>
<feature type="compositionally biased region" description="Polar residues" evidence="6">
    <location>
        <begin position="166"/>
        <end position="179"/>
    </location>
</feature>
<name>A0A067RAB5_ZOONE</name>
<evidence type="ECO:0000256" key="7">
    <source>
        <dbReference type="SAM" id="SignalP"/>
    </source>
</evidence>
<organism evidence="8 9">
    <name type="scientific">Zootermopsis nevadensis</name>
    <name type="common">Dampwood termite</name>
    <dbReference type="NCBI Taxonomy" id="136037"/>
    <lineage>
        <taxon>Eukaryota</taxon>
        <taxon>Metazoa</taxon>
        <taxon>Ecdysozoa</taxon>
        <taxon>Arthropoda</taxon>
        <taxon>Hexapoda</taxon>
        <taxon>Insecta</taxon>
        <taxon>Pterygota</taxon>
        <taxon>Neoptera</taxon>
        <taxon>Polyneoptera</taxon>
        <taxon>Dictyoptera</taxon>
        <taxon>Blattodea</taxon>
        <taxon>Blattoidea</taxon>
        <taxon>Termitoidae</taxon>
        <taxon>Termopsidae</taxon>
        <taxon>Zootermopsis</taxon>
    </lineage>
</organism>
<gene>
    <name evidence="8" type="ORF">L798_10579</name>
</gene>
<feature type="region of interest" description="Disordered" evidence="6">
    <location>
        <begin position="130"/>
        <end position="191"/>
    </location>
</feature>
<reference evidence="8 9" key="1">
    <citation type="journal article" date="2014" name="Nat. Commun.">
        <title>Molecular traces of alternative social organization in a termite genome.</title>
        <authorList>
            <person name="Terrapon N."/>
            <person name="Li C."/>
            <person name="Robertson H.M."/>
            <person name="Ji L."/>
            <person name="Meng X."/>
            <person name="Booth W."/>
            <person name="Chen Z."/>
            <person name="Childers C.P."/>
            <person name="Glastad K.M."/>
            <person name="Gokhale K."/>
            <person name="Gowin J."/>
            <person name="Gronenberg W."/>
            <person name="Hermansen R.A."/>
            <person name="Hu H."/>
            <person name="Hunt B.G."/>
            <person name="Huylmans A.K."/>
            <person name="Khalil S.M."/>
            <person name="Mitchell R.D."/>
            <person name="Munoz-Torres M.C."/>
            <person name="Mustard J.A."/>
            <person name="Pan H."/>
            <person name="Reese J.T."/>
            <person name="Scharf M.E."/>
            <person name="Sun F."/>
            <person name="Vogel H."/>
            <person name="Xiao J."/>
            <person name="Yang W."/>
            <person name="Yang Z."/>
            <person name="Yang Z."/>
            <person name="Zhou J."/>
            <person name="Zhu J."/>
            <person name="Brent C.S."/>
            <person name="Elsik C.G."/>
            <person name="Goodisman M.A."/>
            <person name="Liberles D.A."/>
            <person name="Roe R.M."/>
            <person name="Vargo E.L."/>
            <person name="Vilcinskas A."/>
            <person name="Wang J."/>
            <person name="Bornberg-Bauer E."/>
            <person name="Korb J."/>
            <person name="Zhang G."/>
            <person name="Liebig J."/>
        </authorList>
    </citation>
    <scope>NUCLEOTIDE SEQUENCE [LARGE SCALE GENOMIC DNA]</scope>
    <source>
        <tissue evidence="8">Whole organism</tissue>
    </source>
</reference>
<dbReference type="GO" id="GO:0005576">
    <property type="term" value="C:extracellular region"/>
    <property type="evidence" value="ECO:0007669"/>
    <property type="project" value="UniProtKB-SubCell"/>
</dbReference>
<dbReference type="STRING" id="136037.A0A067RAB5"/>
<proteinExistence type="inferred from homology"/>
<dbReference type="PANTHER" id="PTHR31703:SF2">
    <property type="entry name" value="UPF0669 PROTEIN C6ORF120"/>
    <property type="match status" value="1"/>
</dbReference>
<feature type="chain" id="PRO_5001644937" evidence="7">
    <location>
        <begin position="22"/>
        <end position="205"/>
    </location>
</feature>
<evidence type="ECO:0000256" key="6">
    <source>
        <dbReference type="SAM" id="MobiDB-lite"/>
    </source>
</evidence>
<evidence type="ECO:0000256" key="1">
    <source>
        <dbReference type="ARBA" id="ARBA00004613"/>
    </source>
</evidence>
<dbReference type="AlphaFoldDB" id="A0A067RAB5"/>
<dbReference type="EMBL" id="KK852822">
    <property type="protein sequence ID" value="KDR15513.1"/>
    <property type="molecule type" value="Genomic_DNA"/>
</dbReference>
<dbReference type="PANTHER" id="PTHR31703">
    <property type="entry name" value="UPF0669 PROTEIN C6ORF120"/>
    <property type="match status" value="1"/>
</dbReference>
<sequence>METVFFSCCFLIIIHLVVTSGDQLLHSVAGEVGRGNYTYYSLMYEGPITLYLYSKLGDADLYVSQTVSKPTFEPETYCLQSSTCGLDVIHIPRSFSRPIGIGLYGHISHEVSLYLLEVFYREGDDEADNYDPYTTELKQNKQQEEDAGKEKGWQTSELYSAKEKSASLNQPEKSYTQGKSSKRKHNTHHPLDQIWRLMRSLSFGR</sequence>
<comment type="subcellular location">
    <subcellularLocation>
        <location evidence="1">Secreted</location>
    </subcellularLocation>
</comment>
<keyword evidence="4 7" id="KW-0732">Signal</keyword>
<evidence type="ECO:0000256" key="4">
    <source>
        <dbReference type="ARBA" id="ARBA00022729"/>
    </source>
</evidence>
<dbReference type="OMA" id="YGHISHE"/>
<evidence type="ECO:0000256" key="2">
    <source>
        <dbReference type="ARBA" id="ARBA00008960"/>
    </source>
</evidence>
<feature type="signal peptide" evidence="7">
    <location>
        <begin position="1"/>
        <end position="21"/>
    </location>
</feature>
<dbReference type="Pfam" id="PF17065">
    <property type="entry name" value="UPF0669"/>
    <property type="match status" value="1"/>
</dbReference>
<keyword evidence="5" id="KW-0325">Glycoprotein</keyword>
<dbReference type="InParanoid" id="A0A067RAB5"/>
<keyword evidence="3" id="KW-0964">Secreted</keyword>
<feature type="compositionally biased region" description="Basic and acidic residues" evidence="6">
    <location>
        <begin position="138"/>
        <end position="152"/>
    </location>
</feature>
<dbReference type="InterPro" id="IPR031420">
    <property type="entry name" value="UPF0669"/>
</dbReference>
<dbReference type="Proteomes" id="UP000027135">
    <property type="component" value="Unassembled WGS sequence"/>
</dbReference>
<evidence type="ECO:0000256" key="3">
    <source>
        <dbReference type="ARBA" id="ARBA00022525"/>
    </source>
</evidence>
<evidence type="ECO:0000256" key="5">
    <source>
        <dbReference type="ARBA" id="ARBA00023180"/>
    </source>
</evidence>
<accession>A0A067RAB5</accession>